<dbReference type="InterPro" id="IPR020892">
    <property type="entry name" value="Cyclophilin-type_PPIase_CS"/>
</dbReference>
<dbReference type="FunFam" id="2.40.100.10:FF:000025">
    <property type="entry name" value="Peptidyl-prolyl cis-trans isomerase CYP19-2"/>
    <property type="match status" value="1"/>
</dbReference>
<feature type="domain" description="PPIase cyclophilin-type" evidence="6">
    <location>
        <begin position="83"/>
        <end position="240"/>
    </location>
</feature>
<dbReference type="PROSITE" id="PS00170">
    <property type="entry name" value="CSA_PPIASE_1"/>
    <property type="match status" value="1"/>
</dbReference>
<comment type="catalytic activity">
    <reaction evidence="1 4">
        <text>[protein]-peptidylproline (omega=180) = [protein]-peptidylproline (omega=0)</text>
        <dbReference type="Rhea" id="RHEA:16237"/>
        <dbReference type="Rhea" id="RHEA-COMP:10747"/>
        <dbReference type="Rhea" id="RHEA-COMP:10748"/>
        <dbReference type="ChEBI" id="CHEBI:83833"/>
        <dbReference type="ChEBI" id="CHEBI:83834"/>
        <dbReference type="EC" id="5.2.1.8"/>
    </reaction>
</comment>
<keyword evidence="8" id="KW-1185">Reference proteome</keyword>
<dbReference type="GeneID" id="17252738"/>
<dbReference type="InterPro" id="IPR029000">
    <property type="entry name" value="Cyclophilin-like_dom_sf"/>
</dbReference>
<dbReference type="PRINTS" id="PR00153">
    <property type="entry name" value="CSAPPISMRASE"/>
</dbReference>
<accession>A0A0D3I5I9</accession>
<dbReference type="PANTHER" id="PTHR11071">
    <property type="entry name" value="PEPTIDYL-PROLYL CIS-TRANS ISOMERASE"/>
    <property type="match status" value="1"/>
</dbReference>
<dbReference type="PROSITE" id="PS50072">
    <property type="entry name" value="CSA_PPIASE_2"/>
    <property type="match status" value="1"/>
</dbReference>
<dbReference type="AlphaFoldDB" id="A0A0D3I5I9"/>
<keyword evidence="2 4" id="KW-0697">Rotamase</keyword>
<dbReference type="PANTHER" id="PTHR11071:SF561">
    <property type="entry name" value="PEPTIDYL-PROLYL CIS-TRANS ISOMERASE D-RELATED"/>
    <property type="match status" value="1"/>
</dbReference>
<dbReference type="HOGENOM" id="CLU_012062_4_3_1"/>
<organism evidence="7 8">
    <name type="scientific">Emiliania huxleyi (strain CCMP1516)</name>
    <dbReference type="NCBI Taxonomy" id="280463"/>
    <lineage>
        <taxon>Eukaryota</taxon>
        <taxon>Haptista</taxon>
        <taxon>Haptophyta</taxon>
        <taxon>Prymnesiophyceae</taxon>
        <taxon>Isochrysidales</taxon>
        <taxon>Noelaerhabdaceae</taxon>
        <taxon>Emiliania</taxon>
    </lineage>
</organism>
<reference evidence="7" key="2">
    <citation type="submission" date="2024-10" db="UniProtKB">
        <authorList>
            <consortium name="EnsemblProtists"/>
        </authorList>
    </citation>
    <scope>IDENTIFICATION</scope>
</reference>
<sequence length="241" mass="24240">MAAVSRGDAEAALRGVSARAVPAPAKTPARVAPAKPTGTAKASPAAPAIAIGGGGGGGGGAALDSTRAPAAAADAAASREHAYLELSVGGEARGRLVAELFGDLVPRTAANFAALCAGASVAGRRLSYEGCAFHRLVRGFVLQGGDVISGDGSGAACIHDDRRLDLPHSRPGLLSMANMGRDSNGCQFFVTLQPAPQLDGKHVVFGRLVAGMALLRQLEEMPTDATERPATPIVITRCGAL</sequence>
<evidence type="ECO:0000259" key="6">
    <source>
        <dbReference type="PROSITE" id="PS50072"/>
    </source>
</evidence>
<dbReference type="GO" id="GO:0003755">
    <property type="term" value="F:peptidyl-prolyl cis-trans isomerase activity"/>
    <property type="evidence" value="ECO:0007669"/>
    <property type="project" value="UniProtKB-UniRule"/>
</dbReference>
<dbReference type="Proteomes" id="UP000013827">
    <property type="component" value="Unassembled WGS sequence"/>
</dbReference>
<comment type="function">
    <text evidence="4">PPIases accelerate the folding of proteins. It catalyzes the cis-trans isomerization of proline imidic peptide bonds in oligopeptides.</text>
</comment>
<dbReference type="Gene3D" id="2.40.100.10">
    <property type="entry name" value="Cyclophilin-like"/>
    <property type="match status" value="1"/>
</dbReference>
<evidence type="ECO:0000313" key="8">
    <source>
        <dbReference type="Proteomes" id="UP000013827"/>
    </source>
</evidence>
<dbReference type="RefSeq" id="XP_005758953.1">
    <property type="nucleotide sequence ID" value="XM_005758896.1"/>
</dbReference>
<dbReference type="GO" id="GO:0005737">
    <property type="term" value="C:cytoplasm"/>
    <property type="evidence" value="ECO:0007669"/>
    <property type="project" value="TreeGrafter"/>
</dbReference>
<proteinExistence type="inferred from homology"/>
<dbReference type="PaxDb" id="2903-EOD06524"/>
<dbReference type="SUPFAM" id="SSF50891">
    <property type="entry name" value="Cyclophilin-like"/>
    <property type="match status" value="1"/>
</dbReference>
<protein>
    <recommendedName>
        <fullName evidence="4">Peptidyl-prolyl cis-trans isomerase</fullName>
        <shortName evidence="4">PPIase</shortName>
        <ecNumber evidence="4">5.2.1.8</ecNumber>
    </recommendedName>
</protein>
<reference evidence="8" key="1">
    <citation type="journal article" date="2013" name="Nature">
        <title>Pan genome of the phytoplankton Emiliania underpins its global distribution.</title>
        <authorList>
            <person name="Read B.A."/>
            <person name="Kegel J."/>
            <person name="Klute M.J."/>
            <person name="Kuo A."/>
            <person name="Lefebvre S.C."/>
            <person name="Maumus F."/>
            <person name="Mayer C."/>
            <person name="Miller J."/>
            <person name="Monier A."/>
            <person name="Salamov A."/>
            <person name="Young J."/>
            <person name="Aguilar M."/>
            <person name="Claverie J.M."/>
            <person name="Frickenhaus S."/>
            <person name="Gonzalez K."/>
            <person name="Herman E.K."/>
            <person name="Lin Y.C."/>
            <person name="Napier J."/>
            <person name="Ogata H."/>
            <person name="Sarno A.F."/>
            <person name="Shmutz J."/>
            <person name="Schroeder D."/>
            <person name="de Vargas C."/>
            <person name="Verret F."/>
            <person name="von Dassow P."/>
            <person name="Valentin K."/>
            <person name="Van de Peer Y."/>
            <person name="Wheeler G."/>
            <person name="Dacks J.B."/>
            <person name="Delwiche C.F."/>
            <person name="Dyhrman S.T."/>
            <person name="Glockner G."/>
            <person name="John U."/>
            <person name="Richards T."/>
            <person name="Worden A.Z."/>
            <person name="Zhang X."/>
            <person name="Grigoriev I.V."/>
            <person name="Allen A.E."/>
            <person name="Bidle K."/>
            <person name="Borodovsky M."/>
            <person name="Bowler C."/>
            <person name="Brownlee C."/>
            <person name="Cock J.M."/>
            <person name="Elias M."/>
            <person name="Gladyshev V.N."/>
            <person name="Groth M."/>
            <person name="Guda C."/>
            <person name="Hadaegh A."/>
            <person name="Iglesias-Rodriguez M.D."/>
            <person name="Jenkins J."/>
            <person name="Jones B.M."/>
            <person name="Lawson T."/>
            <person name="Leese F."/>
            <person name="Lindquist E."/>
            <person name="Lobanov A."/>
            <person name="Lomsadze A."/>
            <person name="Malik S.B."/>
            <person name="Marsh M.E."/>
            <person name="Mackinder L."/>
            <person name="Mock T."/>
            <person name="Mueller-Roeber B."/>
            <person name="Pagarete A."/>
            <person name="Parker M."/>
            <person name="Probert I."/>
            <person name="Quesneville H."/>
            <person name="Raines C."/>
            <person name="Rensing S.A."/>
            <person name="Riano-Pachon D.M."/>
            <person name="Richier S."/>
            <person name="Rokitta S."/>
            <person name="Shiraiwa Y."/>
            <person name="Soanes D.M."/>
            <person name="van der Giezen M."/>
            <person name="Wahlund T.M."/>
            <person name="Williams B."/>
            <person name="Wilson W."/>
            <person name="Wolfe G."/>
            <person name="Wurch L.L."/>
        </authorList>
    </citation>
    <scope>NUCLEOTIDE SEQUENCE</scope>
</reference>
<dbReference type="eggNOG" id="KOG0546">
    <property type="taxonomic scope" value="Eukaryota"/>
</dbReference>
<dbReference type="Pfam" id="PF00160">
    <property type="entry name" value="Pro_isomerase"/>
    <property type="match status" value="1"/>
</dbReference>
<evidence type="ECO:0000256" key="5">
    <source>
        <dbReference type="SAM" id="MobiDB-lite"/>
    </source>
</evidence>
<dbReference type="EC" id="5.2.1.8" evidence="4"/>
<feature type="compositionally biased region" description="Low complexity" evidence="5">
    <location>
        <begin position="32"/>
        <end position="45"/>
    </location>
</feature>
<evidence type="ECO:0000256" key="3">
    <source>
        <dbReference type="ARBA" id="ARBA00023235"/>
    </source>
</evidence>
<dbReference type="EnsemblProtists" id="EOD06524">
    <property type="protein sequence ID" value="EOD06524"/>
    <property type="gene ID" value="EMIHUDRAFT_68682"/>
</dbReference>
<evidence type="ECO:0000256" key="2">
    <source>
        <dbReference type="ARBA" id="ARBA00023110"/>
    </source>
</evidence>
<name>A0A0D3I5I9_EMIH1</name>
<feature type="region of interest" description="Disordered" evidence="5">
    <location>
        <begin position="22"/>
        <end position="45"/>
    </location>
</feature>
<dbReference type="STRING" id="2903.R1DCL6"/>
<keyword evidence="3 4" id="KW-0413">Isomerase</keyword>
<evidence type="ECO:0000256" key="4">
    <source>
        <dbReference type="RuleBase" id="RU363019"/>
    </source>
</evidence>
<dbReference type="GO" id="GO:0006457">
    <property type="term" value="P:protein folding"/>
    <property type="evidence" value="ECO:0007669"/>
    <property type="project" value="InterPro"/>
</dbReference>
<evidence type="ECO:0000313" key="7">
    <source>
        <dbReference type="EnsemblProtists" id="EOD06524"/>
    </source>
</evidence>
<evidence type="ECO:0000256" key="1">
    <source>
        <dbReference type="ARBA" id="ARBA00000971"/>
    </source>
</evidence>
<dbReference type="KEGG" id="ehx:EMIHUDRAFT_68682"/>
<dbReference type="GO" id="GO:0016018">
    <property type="term" value="F:cyclosporin A binding"/>
    <property type="evidence" value="ECO:0007669"/>
    <property type="project" value="TreeGrafter"/>
</dbReference>
<comment type="similarity">
    <text evidence="4">Belongs to the cyclophilin-type PPIase family.</text>
</comment>
<dbReference type="InterPro" id="IPR002130">
    <property type="entry name" value="Cyclophilin-type_PPIase_dom"/>
</dbReference>